<feature type="transmembrane region" description="Helical" evidence="1">
    <location>
        <begin position="7"/>
        <end position="29"/>
    </location>
</feature>
<keyword evidence="1" id="KW-0812">Transmembrane</keyword>
<protein>
    <submittedName>
        <fullName evidence="2">Uncharacterized protein</fullName>
    </submittedName>
</protein>
<dbReference type="AlphaFoldDB" id="A0A812AR01"/>
<evidence type="ECO:0000313" key="3">
    <source>
        <dbReference type="Proteomes" id="UP000597762"/>
    </source>
</evidence>
<sequence length="258" mass="29317">MPHTLSLFPLSFGIPHSLVYYLFLALHHLPLWYRTLLSPATHTRTQSTRTPTRKQHSILKNLFQTSAPAPSRSFLSLSDAPARFLSFLSLSLFLSDTRLLILFSFSLTRTRSFLSFSLSFSLTRARPFLSDCPSLSHSVSRLTLCYIPSHIFSLSFSLSVTHIRIYSPSDTYLLTFCRFLPHIRAYSLCVTHIRHYSLYLRHISVPSHSFPFSLSLSLSLSLSRWHTSAPLLSLPVTHICSSSLSPCDTHPRLFSLSL</sequence>
<organism evidence="2 3">
    <name type="scientific">Acanthosepion pharaonis</name>
    <name type="common">Pharaoh cuttlefish</name>
    <name type="synonym">Sepia pharaonis</name>
    <dbReference type="NCBI Taxonomy" id="158019"/>
    <lineage>
        <taxon>Eukaryota</taxon>
        <taxon>Metazoa</taxon>
        <taxon>Spiralia</taxon>
        <taxon>Lophotrochozoa</taxon>
        <taxon>Mollusca</taxon>
        <taxon>Cephalopoda</taxon>
        <taxon>Coleoidea</taxon>
        <taxon>Decapodiformes</taxon>
        <taxon>Sepiida</taxon>
        <taxon>Sepiina</taxon>
        <taxon>Sepiidae</taxon>
        <taxon>Acanthosepion</taxon>
    </lineage>
</organism>
<dbReference type="EMBL" id="CAHIKZ030000118">
    <property type="protein sequence ID" value="CAE1153537.1"/>
    <property type="molecule type" value="Genomic_DNA"/>
</dbReference>
<accession>A0A812AR01</accession>
<keyword evidence="1" id="KW-1133">Transmembrane helix</keyword>
<reference evidence="2" key="1">
    <citation type="submission" date="2021-01" db="EMBL/GenBank/DDBJ databases">
        <authorList>
            <person name="Li R."/>
            <person name="Bekaert M."/>
        </authorList>
    </citation>
    <scope>NUCLEOTIDE SEQUENCE</scope>
    <source>
        <strain evidence="2">Farmed</strain>
    </source>
</reference>
<evidence type="ECO:0000313" key="2">
    <source>
        <dbReference type="EMBL" id="CAE1153537.1"/>
    </source>
</evidence>
<comment type="caution">
    <text evidence="2">The sequence shown here is derived from an EMBL/GenBank/DDBJ whole genome shotgun (WGS) entry which is preliminary data.</text>
</comment>
<proteinExistence type="predicted"/>
<name>A0A812AR01_ACAPH</name>
<dbReference type="Proteomes" id="UP000597762">
    <property type="component" value="Unassembled WGS sequence"/>
</dbReference>
<keyword evidence="3" id="KW-1185">Reference proteome</keyword>
<evidence type="ECO:0000256" key="1">
    <source>
        <dbReference type="SAM" id="Phobius"/>
    </source>
</evidence>
<gene>
    <name evidence="2" type="ORF">SPHA_3890</name>
</gene>
<keyword evidence="1" id="KW-0472">Membrane</keyword>